<proteinExistence type="predicted"/>
<reference evidence="2 3" key="1">
    <citation type="submission" date="2016-07" db="EMBL/GenBank/DDBJ databases">
        <title>Genome analysis of Burkholderia fungorum ES3-20.</title>
        <authorList>
            <person name="Xu D."/>
            <person name="Yao R."/>
            <person name="Zheng S."/>
        </authorList>
    </citation>
    <scope>NUCLEOTIDE SEQUENCE [LARGE SCALE GENOMIC DNA]</scope>
    <source>
        <strain evidence="2 3">ES3-20</strain>
    </source>
</reference>
<protein>
    <recommendedName>
        <fullName evidence="4">DUF2182 domain-containing protein</fullName>
    </recommendedName>
</protein>
<keyword evidence="1" id="KW-0472">Membrane</keyword>
<sequence>MVAPELPEVLDVLISQRAFFSVSALLFALSAAVTIAGAASMSAMGGMPMPGSWTMSAAWMPMCGQTWAGLAASFLGMWIVMMAAMMLPSLVPALGRYRRAVGATGETRLAWLTVVVGAGYFLVWTALGVAVFPLGVVLAALETELPGLAHAVPLATGVVVLVAGGLQFSAWKARRLACCRAAPGHWHCLTPQGWRGLPADAVTAWRLGLRLGLHCTYCCAGLTMVLLVAGVMDWRVMAGVTAAITIERVAPHGERAARVIGAGIVGAGVLLIARAVLG</sequence>
<evidence type="ECO:0000256" key="1">
    <source>
        <dbReference type="SAM" id="Phobius"/>
    </source>
</evidence>
<dbReference type="Proteomes" id="UP000283709">
    <property type="component" value="Unassembled WGS sequence"/>
</dbReference>
<feature type="transmembrane region" description="Helical" evidence="1">
    <location>
        <begin position="67"/>
        <end position="88"/>
    </location>
</feature>
<comment type="caution">
    <text evidence="2">The sequence shown here is derived from an EMBL/GenBank/DDBJ whole genome shotgun (WGS) entry which is preliminary data.</text>
</comment>
<keyword evidence="1" id="KW-1133">Transmembrane helix</keyword>
<organism evidence="2 3">
    <name type="scientific">Paraburkholderia fungorum</name>
    <dbReference type="NCBI Taxonomy" id="134537"/>
    <lineage>
        <taxon>Bacteria</taxon>
        <taxon>Pseudomonadati</taxon>
        <taxon>Pseudomonadota</taxon>
        <taxon>Betaproteobacteria</taxon>
        <taxon>Burkholderiales</taxon>
        <taxon>Burkholderiaceae</taxon>
        <taxon>Paraburkholderia</taxon>
    </lineage>
</organism>
<evidence type="ECO:0000313" key="3">
    <source>
        <dbReference type="Proteomes" id="UP000283709"/>
    </source>
</evidence>
<dbReference type="EMBL" id="MCAS01000001">
    <property type="protein sequence ID" value="RKF51151.1"/>
    <property type="molecule type" value="Genomic_DNA"/>
</dbReference>
<feature type="transmembrane region" description="Helical" evidence="1">
    <location>
        <begin position="147"/>
        <end position="166"/>
    </location>
</feature>
<feature type="transmembrane region" description="Helical" evidence="1">
    <location>
        <begin position="24"/>
        <end position="47"/>
    </location>
</feature>
<name>A0A420H1B1_9BURK</name>
<dbReference type="Pfam" id="PF09948">
    <property type="entry name" value="PpoB2"/>
    <property type="match status" value="1"/>
</dbReference>
<evidence type="ECO:0008006" key="4">
    <source>
        <dbReference type="Google" id="ProtNLM"/>
    </source>
</evidence>
<keyword evidence="1" id="KW-0812">Transmembrane</keyword>
<feature type="transmembrane region" description="Helical" evidence="1">
    <location>
        <begin position="215"/>
        <end position="236"/>
    </location>
</feature>
<dbReference type="AlphaFoldDB" id="A0A420H1B1"/>
<evidence type="ECO:0000313" key="2">
    <source>
        <dbReference type="EMBL" id="RKF51151.1"/>
    </source>
</evidence>
<gene>
    <name evidence="2" type="ORF">BCY88_02030</name>
</gene>
<feature type="transmembrane region" description="Helical" evidence="1">
    <location>
        <begin position="109"/>
        <end position="141"/>
    </location>
</feature>
<accession>A0A420H1B1</accession>
<dbReference type="InterPro" id="IPR018688">
    <property type="entry name" value="PpoB2-like"/>
</dbReference>
<feature type="transmembrane region" description="Helical" evidence="1">
    <location>
        <begin position="256"/>
        <end position="277"/>
    </location>
</feature>